<dbReference type="Pfam" id="PF13432">
    <property type="entry name" value="TPR_16"/>
    <property type="match status" value="2"/>
</dbReference>
<proteinExistence type="inferred from homology"/>
<dbReference type="InParanoid" id="A0A7R8Z0G7"/>
<evidence type="ECO:0000313" key="19">
    <source>
        <dbReference type="Proteomes" id="UP000594454"/>
    </source>
</evidence>
<organism evidence="18 19">
    <name type="scientific">Hermetia illucens</name>
    <name type="common">Black soldier fly</name>
    <dbReference type="NCBI Taxonomy" id="343691"/>
    <lineage>
        <taxon>Eukaryota</taxon>
        <taxon>Metazoa</taxon>
        <taxon>Ecdysozoa</taxon>
        <taxon>Arthropoda</taxon>
        <taxon>Hexapoda</taxon>
        <taxon>Insecta</taxon>
        <taxon>Pterygota</taxon>
        <taxon>Neoptera</taxon>
        <taxon>Endopterygota</taxon>
        <taxon>Diptera</taxon>
        <taxon>Brachycera</taxon>
        <taxon>Stratiomyomorpha</taxon>
        <taxon>Stratiomyidae</taxon>
        <taxon>Hermetiinae</taxon>
        <taxon>Hermetia</taxon>
    </lineage>
</organism>
<dbReference type="FunFam" id="1.25.40.10:FF:000034">
    <property type="entry name" value="Peroxisomal biogenesis factor 5 isoform 1"/>
    <property type="match status" value="1"/>
</dbReference>
<feature type="repeat" description="TPR" evidence="17">
    <location>
        <begin position="419"/>
        <end position="452"/>
    </location>
</feature>
<evidence type="ECO:0000256" key="4">
    <source>
        <dbReference type="ARBA" id="ARBA00018416"/>
    </source>
</evidence>
<gene>
    <name evidence="18" type="ORF">HERILL_LOCUS14967</name>
</gene>
<dbReference type="Gene3D" id="1.25.40.10">
    <property type="entry name" value="Tetratricopeptide repeat domain"/>
    <property type="match status" value="1"/>
</dbReference>
<dbReference type="PANTHER" id="PTHR10130">
    <property type="entry name" value="PEROXISOMAL TARGETING SIGNAL 1 RECEPTOR PEX5"/>
    <property type="match status" value="1"/>
</dbReference>
<comment type="subcellular location">
    <subcellularLocation>
        <location evidence="2">Cytoplasm</location>
        <location evidence="2">Cytosol</location>
    </subcellularLocation>
    <subcellularLocation>
        <location evidence="1">Peroxisome matrix</location>
    </subcellularLocation>
</comment>
<dbReference type="InterPro" id="IPR019734">
    <property type="entry name" value="TPR_rpt"/>
</dbReference>
<dbReference type="InterPro" id="IPR024111">
    <property type="entry name" value="PEX5/PEX5L"/>
</dbReference>
<keyword evidence="19" id="KW-1185">Reference proteome</keyword>
<keyword evidence="10" id="KW-0832">Ubl conjugation</keyword>
<evidence type="ECO:0000256" key="8">
    <source>
        <dbReference type="ARBA" id="ARBA00022737"/>
    </source>
</evidence>
<dbReference type="PROSITE" id="PS50005">
    <property type="entry name" value="TPR"/>
    <property type="match status" value="3"/>
</dbReference>
<evidence type="ECO:0000256" key="15">
    <source>
        <dbReference type="ARBA" id="ARBA00046072"/>
    </source>
</evidence>
<evidence type="ECO:0000256" key="7">
    <source>
        <dbReference type="ARBA" id="ARBA00022499"/>
    </source>
</evidence>
<comment type="similarity">
    <text evidence="3">Belongs to the peroxisomal targeting signal receptor family.</text>
</comment>
<dbReference type="GO" id="GO:0005778">
    <property type="term" value="C:peroxisomal membrane"/>
    <property type="evidence" value="ECO:0007669"/>
    <property type="project" value="TreeGrafter"/>
</dbReference>
<dbReference type="GO" id="GO:0016560">
    <property type="term" value="P:protein import into peroxisome matrix, docking"/>
    <property type="evidence" value="ECO:0007669"/>
    <property type="project" value="TreeGrafter"/>
</dbReference>
<dbReference type="EMBL" id="LR899014">
    <property type="protein sequence ID" value="CAD7092619.1"/>
    <property type="molecule type" value="Genomic_DNA"/>
</dbReference>
<accession>A0A7R8Z0G7</accession>
<dbReference type="SUPFAM" id="SSF48452">
    <property type="entry name" value="TPR-like"/>
    <property type="match status" value="1"/>
</dbReference>
<evidence type="ECO:0000256" key="2">
    <source>
        <dbReference type="ARBA" id="ARBA00004514"/>
    </source>
</evidence>
<keyword evidence="5" id="KW-0813">Transport</keyword>
<dbReference type="FunCoup" id="A0A7R8Z0G7">
    <property type="interactions" value="542"/>
</dbReference>
<evidence type="ECO:0000256" key="3">
    <source>
        <dbReference type="ARBA" id="ARBA00005348"/>
    </source>
</evidence>
<evidence type="ECO:0000256" key="10">
    <source>
        <dbReference type="ARBA" id="ARBA00022843"/>
    </source>
</evidence>
<dbReference type="AlphaFoldDB" id="A0A7R8Z0G7"/>
<name>A0A7R8Z0G7_HERIL</name>
<evidence type="ECO:0000256" key="13">
    <source>
        <dbReference type="ARBA" id="ARBA00030232"/>
    </source>
</evidence>
<keyword evidence="12" id="KW-0576">Peroxisome</keyword>
<sequence>MSLRQLVEPDCGGANPLVRLGTHVTRDSAYKDEGLGRGSQGLISRDVLSEDQLVNEFLGQINAPTQTFRMDALLQEMREMDAHNFQANVVKAPLVIDEVNSGAEWIREYSFEKNSDNQAGNMDFNEFWNTRLPPPGHVQQKNVQWVQEFFDVNQNGETTDGLASSINYNEFARFQDSVDGAILDGPVISNNEPLKSDEALSAKWLEEFENNKMDEAARSEEYNQKFWDKLQDEWKKISEDNDAEHPWLSEFTDYYDPYKEYSFSEENPMLKDENALEKGKEFLKQGDIPSAVLCFEAAAKQSPENAEVWELLGKSQAENEMDPNAIAALKKSLELNPNNPSVLMALAVSYTNESLQSQALKVLVTWLHSNPGYKHLVPSNLISFEEGSVTSSIIRGPELKEIQNIFLEAVKQNPNEIDADIQEALGVLFNLSSEYDKAVDCFRAAAQVRPDNAKIWNRLGASLANGNRSVEAVDAYQRALEIEPGFIRARYNVGIICMNLKAYKESVEHLLTALNMQATSFTRSGLAAATESSNQMSNTIWSTLRMVVSLMGRRDLQESLDARDLNALNLAFNSA</sequence>
<evidence type="ECO:0000256" key="17">
    <source>
        <dbReference type="PROSITE-ProRule" id="PRU00339"/>
    </source>
</evidence>
<evidence type="ECO:0000256" key="11">
    <source>
        <dbReference type="ARBA" id="ARBA00022927"/>
    </source>
</evidence>
<dbReference type="GO" id="GO:0005052">
    <property type="term" value="F:peroxisome matrix targeting signal-1 binding"/>
    <property type="evidence" value="ECO:0007669"/>
    <property type="project" value="TreeGrafter"/>
</dbReference>
<evidence type="ECO:0000313" key="18">
    <source>
        <dbReference type="EMBL" id="CAD7092619.1"/>
    </source>
</evidence>
<evidence type="ECO:0000256" key="14">
    <source>
        <dbReference type="ARBA" id="ARBA00032505"/>
    </source>
</evidence>
<protein>
    <recommendedName>
        <fullName evidence="4">Peroxisomal targeting signal 1 receptor</fullName>
    </recommendedName>
    <alternativeName>
        <fullName evidence="13">PTS1-BP</fullName>
    </alternativeName>
    <alternativeName>
        <fullName evidence="14">Peroxin-5</fullName>
    </alternativeName>
</protein>
<keyword evidence="7" id="KW-1017">Isopeptide bond</keyword>
<dbReference type="SMART" id="SM00028">
    <property type="entry name" value="TPR"/>
    <property type="match status" value="5"/>
</dbReference>
<dbReference type="GO" id="GO:0005829">
    <property type="term" value="C:cytosol"/>
    <property type="evidence" value="ECO:0007669"/>
    <property type="project" value="UniProtKB-SubCell"/>
</dbReference>
<feature type="repeat" description="TPR" evidence="17">
    <location>
        <begin position="453"/>
        <end position="486"/>
    </location>
</feature>
<reference evidence="18 19" key="1">
    <citation type="submission" date="2020-11" db="EMBL/GenBank/DDBJ databases">
        <authorList>
            <person name="Wallbank WR R."/>
            <person name="Pardo Diaz C."/>
            <person name="Kozak K."/>
            <person name="Martin S."/>
            <person name="Jiggins C."/>
            <person name="Moest M."/>
            <person name="Warren A I."/>
            <person name="Generalovic N T."/>
            <person name="Byers J.R.P. K."/>
            <person name="Montejo-Kovacevich G."/>
            <person name="Yen C E."/>
        </authorList>
    </citation>
    <scope>NUCLEOTIDE SEQUENCE [LARGE SCALE GENOMIC DNA]</scope>
</reference>
<keyword evidence="9 17" id="KW-0802">TPR repeat</keyword>
<comment type="function">
    <text evidence="15">In addition to promoting peroxisomal translocation of proteins containing a PTS1 peroxisomal targeting signal, mediates peroxisomal import of proteins containing a C-terminal PTS2-type peroxisomal targeting signal via its interaction with PEX7. Interaction with PEX7 only takes place when PEX7 is associated with cargo proteins containing a PTS2 peroxisomal targeting signal. PEX7 along with PTS2-containing cargo proteins are then translocated through the PEX13-PEX14 docking complex together with PEX5.</text>
</comment>
<feature type="repeat" description="TPR" evidence="17">
    <location>
        <begin position="306"/>
        <end position="339"/>
    </location>
</feature>
<dbReference type="GO" id="GO:0005782">
    <property type="term" value="C:peroxisomal matrix"/>
    <property type="evidence" value="ECO:0007669"/>
    <property type="project" value="UniProtKB-SubCell"/>
</dbReference>
<dbReference type="OrthoDB" id="10006023at2759"/>
<dbReference type="OMA" id="QAENEMD"/>
<keyword evidence="11" id="KW-0653">Protein transport</keyword>
<comment type="function">
    <text evidence="16">Receptor that mediates peroxisomal import of proteins containing a C-terminal PTS1-type tripeptide peroxisomal targeting signal (SKL-type). Binds to cargo proteins containing a PTS1 peroxisomal targeting signal in the cytosol, and translocates them into the peroxisome matrix by passing through the PEX13-PEX14 docking complex along with cargo proteins. PEX5 receptor is then retrotranslocated into the cytosol, leading to release of bound cargo in the peroxisome matrix, and reset for a subsequent peroxisome import cycle.</text>
</comment>
<dbReference type="InterPro" id="IPR011990">
    <property type="entry name" value="TPR-like_helical_dom_sf"/>
</dbReference>
<evidence type="ECO:0000256" key="6">
    <source>
        <dbReference type="ARBA" id="ARBA00022490"/>
    </source>
</evidence>
<evidence type="ECO:0000256" key="9">
    <source>
        <dbReference type="ARBA" id="ARBA00022803"/>
    </source>
</evidence>
<evidence type="ECO:0000256" key="5">
    <source>
        <dbReference type="ARBA" id="ARBA00022448"/>
    </source>
</evidence>
<keyword evidence="6" id="KW-0963">Cytoplasm</keyword>
<dbReference type="Proteomes" id="UP000594454">
    <property type="component" value="Chromosome 6"/>
</dbReference>
<dbReference type="PANTHER" id="PTHR10130:SF0">
    <property type="entry name" value="GH08708P"/>
    <property type="match status" value="1"/>
</dbReference>
<keyword evidence="8" id="KW-0677">Repeat</keyword>
<evidence type="ECO:0000256" key="12">
    <source>
        <dbReference type="ARBA" id="ARBA00023140"/>
    </source>
</evidence>
<evidence type="ECO:0000256" key="1">
    <source>
        <dbReference type="ARBA" id="ARBA00004253"/>
    </source>
</evidence>
<evidence type="ECO:0000256" key="16">
    <source>
        <dbReference type="ARBA" id="ARBA00046106"/>
    </source>
</evidence>